<protein>
    <submittedName>
        <fullName evidence="2">Uncharacterized protein</fullName>
    </submittedName>
</protein>
<evidence type="ECO:0000313" key="2">
    <source>
        <dbReference type="EMBL" id="KAK6355859.1"/>
    </source>
</evidence>
<feature type="compositionally biased region" description="Basic and acidic residues" evidence="1">
    <location>
        <begin position="524"/>
        <end position="534"/>
    </location>
</feature>
<keyword evidence="3" id="KW-1185">Reference proteome</keyword>
<feature type="compositionally biased region" description="Basic and acidic residues" evidence="1">
    <location>
        <begin position="643"/>
        <end position="667"/>
    </location>
</feature>
<feature type="compositionally biased region" description="Polar residues" evidence="1">
    <location>
        <begin position="900"/>
        <end position="913"/>
    </location>
</feature>
<feature type="region of interest" description="Disordered" evidence="1">
    <location>
        <begin position="809"/>
        <end position="870"/>
    </location>
</feature>
<dbReference type="Proteomes" id="UP001313282">
    <property type="component" value="Unassembled WGS sequence"/>
</dbReference>
<feature type="region of interest" description="Disordered" evidence="1">
    <location>
        <begin position="575"/>
        <end position="739"/>
    </location>
</feature>
<dbReference type="Gene3D" id="3.20.20.100">
    <property type="entry name" value="NADP-dependent oxidoreductase domain"/>
    <property type="match status" value="1"/>
</dbReference>
<dbReference type="AlphaFoldDB" id="A0AAN8RFQ5"/>
<feature type="compositionally biased region" description="Polar residues" evidence="1">
    <location>
        <begin position="451"/>
        <end position="462"/>
    </location>
</feature>
<feature type="compositionally biased region" description="Polar residues" evidence="1">
    <location>
        <begin position="824"/>
        <end position="846"/>
    </location>
</feature>
<proteinExistence type="predicted"/>
<feature type="compositionally biased region" description="Basic and acidic residues" evidence="1">
    <location>
        <begin position="1000"/>
        <end position="1016"/>
    </location>
</feature>
<dbReference type="EMBL" id="JAVHNR010000001">
    <property type="protein sequence ID" value="KAK6355859.1"/>
    <property type="molecule type" value="Genomic_DNA"/>
</dbReference>
<sequence>MVAQERCSGGVNLEPLPSIPVATPKFLIFESSMPHIVYDIPLRADQFVKGMGAIMRGYRGLNVKVNKECFRTPLDAGVPQQCSEKRSLVDGIELAMKATGITRGQLWVETEVSEFFYPVTATPELDDLDILQKEVESAIEKTLSFLHLNQLAGVNQLEGTDIKRHEYIDCVFINLATIKDDIRLANIYRAFSAIIATSGRVRHLGVMHASLKQLKIIWELSAGPLRIDRLVVKPSVVRFNLSALSTRDKDQPLIFCQELGIPFQVVPVKPLELRQYWGYSTIDLHNDFRKCARKLEVHGFTLVYALILWFGPATTVVHKDNEHHYDDTVLEDVARIRNPKTMLKNPEYESLATRLVERLQQPPFEKPGEVKLNPQQCDFPDDDHASIENASGGQKTESYVKGARRGGRHHRYSQGRGRYVGRALRGGRWDNVPSPGRKSLTPALESPGAGPSQQEQDNNKTFPTKVDIEGQAEEPQGSLPPQALSALPNPPEKPQKSQKNSENIDGGDDISQLGPETFSMVTGELKDANEDRKDPRHAKGGNDAPEILQNPLGSKPSGVTSAQYWSALAHKVRIAIKQEDKIPPKPPSPTPPPPPPQKEHNDGEQKVSKSPWRKGKEPPRVKRRGPLDVFGATPSGSLGTKQLGDRQEDNTKKDNTKKDNTKKDNTKKGSTKMDNTRKDNTKKDNTKKDNTKKNDTPFQKPSSSRLVFKKMTRGKASPTREGSAPSEQSDPAWAKLETHTGYTSLGEGWVQDVGVSLASRAAPEPPILGPTGGETVGTKDQNASSLAPKSLVLPDWKDTAEMQMKNASEARSLQGHFTSLPPGQYQSHRSGESTSIGTQIHETPSVNERGVVLTQDSSKKEATAPQDQKTIAKTQIEEHAARKLCQHRSPLNEKEVGTLEDSTTSLLPQQSQPLPGKEAIEVQNRYRPRQRSRSLNLRTPPTGEQDPTTLPIPEAIASSTQNEHVVDYIEGIEDICIEDNEGGENESVDNGSEYSTNSEGIRDRDDERRHHLERDYSQGVWPRFYPGSRRHSSAPASRRSKANFGRDCTV</sequence>
<feature type="compositionally biased region" description="Polar residues" evidence="1">
    <location>
        <begin position="988"/>
        <end position="999"/>
    </location>
</feature>
<feature type="region of interest" description="Disordered" evidence="1">
    <location>
        <begin position="883"/>
        <end position="962"/>
    </location>
</feature>
<feature type="compositionally biased region" description="Pro residues" evidence="1">
    <location>
        <begin position="584"/>
        <end position="596"/>
    </location>
</feature>
<evidence type="ECO:0000313" key="3">
    <source>
        <dbReference type="Proteomes" id="UP001313282"/>
    </source>
</evidence>
<feature type="region of interest" description="Disordered" evidence="1">
    <location>
        <begin position="980"/>
        <end position="1050"/>
    </location>
</feature>
<dbReference type="InterPro" id="IPR036812">
    <property type="entry name" value="NAD(P)_OxRdtase_dom_sf"/>
</dbReference>
<organism evidence="2 3">
    <name type="scientific">Orbilia javanica</name>
    <dbReference type="NCBI Taxonomy" id="47235"/>
    <lineage>
        <taxon>Eukaryota</taxon>
        <taxon>Fungi</taxon>
        <taxon>Dikarya</taxon>
        <taxon>Ascomycota</taxon>
        <taxon>Pezizomycotina</taxon>
        <taxon>Orbiliomycetes</taxon>
        <taxon>Orbiliales</taxon>
        <taxon>Orbiliaceae</taxon>
        <taxon>Orbilia</taxon>
    </lineage>
</organism>
<evidence type="ECO:0000256" key="1">
    <source>
        <dbReference type="SAM" id="MobiDB-lite"/>
    </source>
</evidence>
<feature type="compositionally biased region" description="Polar residues" evidence="1">
    <location>
        <begin position="388"/>
        <end position="397"/>
    </location>
</feature>
<reference evidence="2 3" key="1">
    <citation type="submission" date="2019-10" db="EMBL/GenBank/DDBJ databases">
        <authorList>
            <person name="Palmer J.M."/>
        </authorList>
    </citation>
    <scope>NUCLEOTIDE SEQUENCE [LARGE SCALE GENOMIC DNA]</scope>
    <source>
        <strain evidence="2 3">TWF718</strain>
    </source>
</reference>
<feature type="compositionally biased region" description="Basic and acidic residues" evidence="1">
    <location>
        <begin position="597"/>
        <end position="607"/>
    </location>
</feature>
<feature type="region of interest" description="Disordered" evidence="1">
    <location>
        <begin position="761"/>
        <end position="791"/>
    </location>
</feature>
<feature type="compositionally biased region" description="Basic and acidic residues" evidence="1">
    <location>
        <begin position="674"/>
        <end position="695"/>
    </location>
</feature>
<comment type="caution">
    <text evidence="2">The sequence shown here is derived from an EMBL/GenBank/DDBJ whole genome shotgun (WGS) entry which is preliminary data.</text>
</comment>
<feature type="region of interest" description="Disordered" evidence="1">
    <location>
        <begin position="363"/>
        <end position="559"/>
    </location>
</feature>
<feature type="compositionally biased region" description="Polar residues" evidence="1">
    <location>
        <begin position="778"/>
        <end position="787"/>
    </location>
</feature>
<accession>A0AAN8RFQ5</accession>
<name>A0AAN8RFQ5_9PEZI</name>
<gene>
    <name evidence="2" type="ORF">TWF718_000239</name>
</gene>
<feature type="compositionally biased region" description="Basic residues" evidence="1">
    <location>
        <begin position="402"/>
        <end position="413"/>
    </location>
</feature>